<accession>A0A127QCN8</accession>
<dbReference type="STRING" id="279113.CPter91_5329"/>
<dbReference type="InterPro" id="IPR002397">
    <property type="entry name" value="Cyt_P450_B"/>
</dbReference>
<keyword evidence="4 7" id="KW-0560">Oxidoreductase</keyword>
<dbReference type="PROSITE" id="PS00086">
    <property type="entry name" value="CYTOCHROME_P450"/>
    <property type="match status" value="1"/>
</dbReference>
<evidence type="ECO:0000256" key="6">
    <source>
        <dbReference type="ARBA" id="ARBA00023033"/>
    </source>
</evidence>
<reference evidence="8 9" key="1">
    <citation type="submission" date="2015-11" db="EMBL/GenBank/DDBJ databases">
        <title>Exploring the genomic traits of fungus-feeding bacterial genus Collimonas.</title>
        <authorList>
            <person name="Song C."/>
            <person name="Schmidt R."/>
            <person name="de Jager V."/>
            <person name="Krzyzanowska D."/>
            <person name="Jongedijk E."/>
            <person name="Cankar K."/>
            <person name="Beekwilder J."/>
            <person name="van Veen A."/>
            <person name="de Boer W."/>
            <person name="van Veen J.A."/>
            <person name="Garbeva P."/>
        </authorList>
    </citation>
    <scope>NUCLEOTIDE SEQUENCE [LARGE SCALE GENOMIC DNA]</scope>
    <source>
        <strain evidence="8 9">Ter91</strain>
    </source>
</reference>
<dbReference type="AlphaFoldDB" id="A0A127QCN8"/>
<comment type="similarity">
    <text evidence="1 7">Belongs to the cytochrome P450 family.</text>
</comment>
<dbReference type="GO" id="GO:0016705">
    <property type="term" value="F:oxidoreductase activity, acting on paired donors, with incorporation or reduction of molecular oxygen"/>
    <property type="evidence" value="ECO:0007669"/>
    <property type="project" value="InterPro"/>
</dbReference>
<dbReference type="CDD" id="cd20625">
    <property type="entry name" value="CYP164-like"/>
    <property type="match status" value="1"/>
</dbReference>
<evidence type="ECO:0000313" key="9">
    <source>
        <dbReference type="Proteomes" id="UP000074561"/>
    </source>
</evidence>
<dbReference type="FunFam" id="1.10.630.10:FF:000018">
    <property type="entry name" value="Cytochrome P450 monooxygenase"/>
    <property type="match status" value="1"/>
</dbReference>
<evidence type="ECO:0000256" key="4">
    <source>
        <dbReference type="ARBA" id="ARBA00023002"/>
    </source>
</evidence>
<evidence type="ECO:0000256" key="5">
    <source>
        <dbReference type="ARBA" id="ARBA00023004"/>
    </source>
</evidence>
<evidence type="ECO:0000256" key="2">
    <source>
        <dbReference type="ARBA" id="ARBA00022617"/>
    </source>
</evidence>
<evidence type="ECO:0000256" key="1">
    <source>
        <dbReference type="ARBA" id="ARBA00010617"/>
    </source>
</evidence>
<keyword evidence="2 7" id="KW-0349">Heme</keyword>
<dbReference type="OrthoDB" id="4168525at2"/>
<dbReference type="Gene3D" id="1.10.630.10">
    <property type="entry name" value="Cytochrome P450"/>
    <property type="match status" value="1"/>
</dbReference>
<proteinExistence type="inferred from homology"/>
<dbReference type="RefSeq" id="WP_061945331.1">
    <property type="nucleotide sequence ID" value="NZ_CP013234.1"/>
</dbReference>
<evidence type="ECO:0000313" key="8">
    <source>
        <dbReference type="EMBL" id="AMP07615.1"/>
    </source>
</evidence>
<dbReference type="InterPro" id="IPR036396">
    <property type="entry name" value="Cyt_P450_sf"/>
</dbReference>
<dbReference type="SUPFAM" id="SSF48264">
    <property type="entry name" value="Cytochrome P450"/>
    <property type="match status" value="1"/>
</dbReference>
<dbReference type="InterPro" id="IPR001128">
    <property type="entry name" value="Cyt_P450"/>
</dbReference>
<dbReference type="PRINTS" id="PR00385">
    <property type="entry name" value="P450"/>
</dbReference>
<dbReference type="GO" id="GO:0020037">
    <property type="term" value="F:heme binding"/>
    <property type="evidence" value="ECO:0007669"/>
    <property type="project" value="InterPro"/>
</dbReference>
<dbReference type="GO" id="GO:0004497">
    <property type="term" value="F:monooxygenase activity"/>
    <property type="evidence" value="ECO:0007669"/>
    <property type="project" value="UniProtKB-KW"/>
</dbReference>
<dbReference type="Pfam" id="PF00067">
    <property type="entry name" value="p450"/>
    <property type="match status" value="1"/>
</dbReference>
<protein>
    <submittedName>
        <fullName evidence="8">Cytochrome P450 hydroxylase PiKC</fullName>
    </submittedName>
</protein>
<dbReference type="GO" id="GO:0005506">
    <property type="term" value="F:iron ion binding"/>
    <property type="evidence" value="ECO:0007669"/>
    <property type="project" value="InterPro"/>
</dbReference>
<dbReference type="PANTHER" id="PTHR46696:SF1">
    <property type="entry name" value="CYTOCHROME P450 YJIB-RELATED"/>
    <property type="match status" value="1"/>
</dbReference>
<sequence>MINEAFLQDPYPAYHALRAEGALHWSPEFCGGAWLLTGHADVASVLRDPRFSVRRAGGWANSSGPEALTELREFKRIFSRSLLFVDAPQHTRLRQVMNAGFKPAALQELAPQIQNIVDRLLDKVLADAAAPPSGQFAEFAQFAQFDFMRDFARPLPALVIASMLGIAAEDRSEFVAWSDDIAAFIGSPTPTLEIARAAQVSLIAMNEYFRQLLPQRRAALGDDLMSQLIRAEATGGIITTKELLAQCCTLLFAGHETTRNLLGNGMLALLQHPQQWQTLQADPALLPSALKELLRFDSPVQYTGRRLKVDVEMHGQLMKKGDLVIPLIGAANRDPAKFSEPDRLDIRRNEGAHLSFGYGPHVCIGATLTYLEAEIAMRSVMQRLPQLRLAGSMQSWGGNAVYRSLNALPLQFAHPAAAAGAPVVETAAKTVAEAVHA</sequence>
<organism evidence="8 9">
    <name type="scientific">Collimonas pratensis</name>
    <dbReference type="NCBI Taxonomy" id="279113"/>
    <lineage>
        <taxon>Bacteria</taxon>
        <taxon>Pseudomonadati</taxon>
        <taxon>Pseudomonadota</taxon>
        <taxon>Betaproteobacteria</taxon>
        <taxon>Burkholderiales</taxon>
        <taxon>Oxalobacteraceae</taxon>
        <taxon>Collimonas</taxon>
    </lineage>
</organism>
<keyword evidence="3 7" id="KW-0479">Metal-binding</keyword>
<name>A0A127QCN8_9BURK</name>
<dbReference type="Proteomes" id="UP000074561">
    <property type="component" value="Chromosome"/>
</dbReference>
<dbReference type="InterPro" id="IPR017972">
    <property type="entry name" value="Cyt_P450_CS"/>
</dbReference>
<dbReference type="EMBL" id="CP013234">
    <property type="protein sequence ID" value="AMP07615.1"/>
    <property type="molecule type" value="Genomic_DNA"/>
</dbReference>
<dbReference type="PATRIC" id="fig|279113.9.peg.5285"/>
<gene>
    <name evidence="8" type="primary">picK</name>
    <name evidence="8" type="ORF">CPter91_5329</name>
</gene>
<keyword evidence="5 7" id="KW-0408">Iron</keyword>
<dbReference type="KEGG" id="cpra:CPter91_5329"/>
<keyword evidence="6 7" id="KW-0503">Monooxygenase</keyword>
<dbReference type="PANTHER" id="PTHR46696">
    <property type="entry name" value="P450, PUTATIVE (EUROFUNG)-RELATED"/>
    <property type="match status" value="1"/>
</dbReference>
<evidence type="ECO:0000256" key="3">
    <source>
        <dbReference type="ARBA" id="ARBA00022723"/>
    </source>
</evidence>
<evidence type="ECO:0000256" key="7">
    <source>
        <dbReference type="RuleBase" id="RU000461"/>
    </source>
</evidence>
<dbReference type="PRINTS" id="PR00359">
    <property type="entry name" value="BP450"/>
</dbReference>